<organism evidence="1 2">
    <name type="scientific">Paenibacillus chungangensis</name>
    <dbReference type="NCBI Taxonomy" id="696535"/>
    <lineage>
        <taxon>Bacteria</taxon>
        <taxon>Bacillati</taxon>
        <taxon>Bacillota</taxon>
        <taxon>Bacilli</taxon>
        <taxon>Bacillales</taxon>
        <taxon>Paenibacillaceae</taxon>
        <taxon>Paenibacillus</taxon>
    </lineage>
</organism>
<dbReference type="PROSITE" id="PS51257">
    <property type="entry name" value="PROKAR_LIPOPROTEIN"/>
    <property type="match status" value="1"/>
</dbReference>
<dbReference type="Pfam" id="PF13416">
    <property type="entry name" value="SBP_bac_8"/>
    <property type="match status" value="1"/>
</dbReference>
<sequence>MKLLKALSIVWLIVGLGIVTACSSSSEKNNANSSTAQGGGNAAEVDELEHMDLSFYFPGSADTVMPRGDDDFVKAYLEDKFNVSIAFDTLPFGDEFNTRLNLKISSGDAPDLMAISGTSTVQLFADGVMGEMGSDRVNPNVMPNFFKWVTPEVFANYQIEKNSTARGYIPVNPKPMTSLLIRKDWLDALDLDYPTNYEELTEVVRAFTQDDPDGNNKNDTYGFSAPGNGKAVYPYFPQFSYHGLYNVMFVDPKTKDFRTVYTDPKVGDVLDDIRAWIDEGYVDPDWFLSSSEKVAQKFVEGRIGMIWDLVPLDSDPNSYLNQLKQLYPDADVRPFNPFPDHPVNIKIEPGYSWSISQRTVDKSPQKIDRIIQIVDWLFSEEGYLMTHYGIEDKHYTRSGNKITLIPEKYEEDVINKGNFLVAWHALTPERYIEPLGLEVIDPTMTERDREVINVVNDYALLQTATGYIPPEGFDFGSFATKRAEIQVQYLFEKEKHPEWIPLLHDFLTNYGANDLYNAYVEQTQASGVDVNDWVSPTGN</sequence>
<accession>A0ABW3HLJ0</accession>
<dbReference type="EMBL" id="JBHTJZ010000005">
    <property type="protein sequence ID" value="MFD0958391.1"/>
    <property type="molecule type" value="Genomic_DNA"/>
</dbReference>
<proteinExistence type="predicted"/>
<dbReference type="SUPFAM" id="SSF53850">
    <property type="entry name" value="Periplasmic binding protein-like II"/>
    <property type="match status" value="1"/>
</dbReference>
<comment type="caution">
    <text evidence="1">The sequence shown here is derived from an EMBL/GenBank/DDBJ whole genome shotgun (WGS) entry which is preliminary data.</text>
</comment>
<gene>
    <name evidence="1" type="ORF">ACFQ2I_03235</name>
</gene>
<dbReference type="PANTHER" id="PTHR43649:SF12">
    <property type="entry name" value="DIACETYLCHITOBIOSE BINDING PROTEIN DASA"/>
    <property type="match status" value="1"/>
</dbReference>
<evidence type="ECO:0000313" key="2">
    <source>
        <dbReference type="Proteomes" id="UP001596989"/>
    </source>
</evidence>
<dbReference type="Gene3D" id="3.40.190.10">
    <property type="entry name" value="Periplasmic binding protein-like II"/>
    <property type="match status" value="2"/>
</dbReference>
<dbReference type="Proteomes" id="UP001596989">
    <property type="component" value="Unassembled WGS sequence"/>
</dbReference>
<dbReference type="InterPro" id="IPR050490">
    <property type="entry name" value="Bact_solute-bd_prot1"/>
</dbReference>
<keyword evidence="2" id="KW-1185">Reference proteome</keyword>
<dbReference type="PANTHER" id="PTHR43649">
    <property type="entry name" value="ARABINOSE-BINDING PROTEIN-RELATED"/>
    <property type="match status" value="1"/>
</dbReference>
<dbReference type="RefSeq" id="WP_377562158.1">
    <property type="nucleotide sequence ID" value="NZ_JBHTJZ010000005.1"/>
</dbReference>
<protein>
    <recommendedName>
        <fullName evidence="3">ABC transporter substrate-binding protein</fullName>
    </recommendedName>
</protein>
<dbReference type="InterPro" id="IPR006059">
    <property type="entry name" value="SBP"/>
</dbReference>
<reference evidence="2" key="1">
    <citation type="journal article" date="2019" name="Int. J. Syst. Evol. Microbiol.">
        <title>The Global Catalogue of Microorganisms (GCM) 10K type strain sequencing project: providing services to taxonomists for standard genome sequencing and annotation.</title>
        <authorList>
            <consortium name="The Broad Institute Genomics Platform"/>
            <consortium name="The Broad Institute Genome Sequencing Center for Infectious Disease"/>
            <person name="Wu L."/>
            <person name="Ma J."/>
        </authorList>
    </citation>
    <scope>NUCLEOTIDE SEQUENCE [LARGE SCALE GENOMIC DNA]</scope>
    <source>
        <strain evidence="2">CCUG 59129</strain>
    </source>
</reference>
<name>A0ABW3HLJ0_9BACL</name>
<evidence type="ECO:0000313" key="1">
    <source>
        <dbReference type="EMBL" id="MFD0958391.1"/>
    </source>
</evidence>
<evidence type="ECO:0008006" key="3">
    <source>
        <dbReference type="Google" id="ProtNLM"/>
    </source>
</evidence>